<dbReference type="STRING" id="297318.BK138_29260"/>
<dbReference type="GO" id="GO:0016787">
    <property type="term" value="F:hydrolase activity"/>
    <property type="evidence" value="ECO:0007669"/>
    <property type="project" value="UniProtKB-UniRule"/>
</dbReference>
<dbReference type="Pfam" id="PF13483">
    <property type="entry name" value="Lactamase_B_3"/>
    <property type="match status" value="1"/>
</dbReference>
<evidence type="ECO:0000259" key="6">
    <source>
        <dbReference type="SMART" id="SM00849"/>
    </source>
</evidence>
<dbReference type="SMART" id="SM00849">
    <property type="entry name" value="Lactamase_B"/>
    <property type="match status" value="1"/>
</dbReference>
<comment type="catalytic activity">
    <reaction evidence="2">
        <text>3',5'-cyclic CMP + H2O = CMP + H(+)</text>
        <dbReference type="Rhea" id="RHEA:72675"/>
        <dbReference type="ChEBI" id="CHEBI:15377"/>
        <dbReference type="ChEBI" id="CHEBI:15378"/>
        <dbReference type="ChEBI" id="CHEBI:58003"/>
        <dbReference type="ChEBI" id="CHEBI:60377"/>
    </reaction>
    <physiologicalReaction direction="left-to-right" evidence="2">
        <dbReference type="Rhea" id="RHEA:72676"/>
    </physiologicalReaction>
</comment>
<accession>A0A1R1ECM8</accession>
<dbReference type="InterPro" id="IPR050114">
    <property type="entry name" value="UPF0173_UPF0282_UlaG_hydrolase"/>
</dbReference>
<dbReference type="NCBIfam" id="NF001911">
    <property type="entry name" value="PRK00685.1"/>
    <property type="match status" value="1"/>
</dbReference>
<dbReference type="Gene3D" id="3.60.15.10">
    <property type="entry name" value="Ribonuclease Z/Hydroxyacylglutathione hydrolase-like"/>
    <property type="match status" value="1"/>
</dbReference>
<comment type="catalytic activity">
    <reaction evidence="4">
        <text>3',5'-cyclic UMP + H2O = UMP + H(+)</text>
        <dbReference type="Rhea" id="RHEA:70575"/>
        <dbReference type="ChEBI" id="CHEBI:15377"/>
        <dbReference type="ChEBI" id="CHEBI:15378"/>
        <dbReference type="ChEBI" id="CHEBI:57865"/>
        <dbReference type="ChEBI" id="CHEBI:184387"/>
    </reaction>
    <physiologicalReaction direction="left-to-right" evidence="4">
        <dbReference type="Rhea" id="RHEA:70576"/>
    </physiologicalReaction>
</comment>
<evidence type="ECO:0000256" key="5">
    <source>
        <dbReference type="HAMAP-Rule" id="MF_00457"/>
    </source>
</evidence>
<proteinExistence type="inferred from homology"/>
<dbReference type="RefSeq" id="WP_076175040.1">
    <property type="nucleotide sequence ID" value="NZ_MRTP01000013.1"/>
</dbReference>
<comment type="caution">
    <text evidence="7">The sequence shown here is derived from an EMBL/GenBank/DDBJ whole genome shotgun (WGS) entry which is preliminary data.</text>
</comment>
<dbReference type="AlphaFoldDB" id="A0A1R1ECM8"/>
<reference evidence="7 8" key="1">
    <citation type="submission" date="2016-11" db="EMBL/GenBank/DDBJ databases">
        <title>Paenibacillus species isolates.</title>
        <authorList>
            <person name="Beno S.M."/>
        </authorList>
    </citation>
    <scope>NUCLEOTIDE SEQUENCE [LARGE SCALE GENOMIC DNA]</scope>
    <source>
        <strain evidence="7 8">FSL R5-0378</strain>
    </source>
</reference>
<keyword evidence="8" id="KW-1185">Reference proteome</keyword>
<evidence type="ECO:0000313" key="8">
    <source>
        <dbReference type="Proteomes" id="UP000187172"/>
    </source>
</evidence>
<dbReference type="Proteomes" id="UP000187172">
    <property type="component" value="Unassembled WGS sequence"/>
</dbReference>
<dbReference type="HAMAP" id="MF_00457">
    <property type="entry name" value="UPF0173"/>
    <property type="match status" value="1"/>
</dbReference>
<comment type="similarity">
    <text evidence="5">Belongs to the UPF0173 family.</text>
</comment>
<organism evidence="7 8">
    <name type="scientific">Paenibacillus rhizosphaerae</name>
    <dbReference type="NCBI Taxonomy" id="297318"/>
    <lineage>
        <taxon>Bacteria</taxon>
        <taxon>Bacillati</taxon>
        <taxon>Bacillota</taxon>
        <taxon>Bacilli</taxon>
        <taxon>Bacillales</taxon>
        <taxon>Paenibacillaceae</taxon>
        <taxon>Paenibacillus</taxon>
    </lineage>
</organism>
<dbReference type="EMBL" id="MRTP01000013">
    <property type="protein sequence ID" value="OMF49576.1"/>
    <property type="molecule type" value="Genomic_DNA"/>
</dbReference>
<evidence type="ECO:0000313" key="7">
    <source>
        <dbReference type="EMBL" id="OMF49576.1"/>
    </source>
</evidence>
<feature type="domain" description="Metallo-beta-lactamase" evidence="6">
    <location>
        <begin position="7"/>
        <end position="191"/>
    </location>
</feature>
<evidence type="ECO:0000256" key="2">
    <source>
        <dbReference type="ARBA" id="ARBA00034221"/>
    </source>
</evidence>
<dbReference type="PANTHER" id="PTHR43546:SF3">
    <property type="entry name" value="UPF0173 METAL-DEPENDENT HYDROLASE MJ1163"/>
    <property type="match status" value="1"/>
</dbReference>
<sequence length="227" mass="24345">MKITYYGHSCVVVEEGGRSVIIDPFLSGNPASGIAPADIRVDAVLLTHGHSDHFGDALEIAKANDCPIVAVFELAEFCRKKGAKTFAMNIGGQQQFDGFKVKYTLAFHSSAVQDGDALIYAGEPAGILLTMGGKTFFHAGDTALFGDMRLIGEMNQIDAAALPIGDVLTMGPDDALLAAKWLRADRVIPVHYNTFPAINQNSTLFCDRLHQEGIEGHALKPGESIEI</sequence>
<comment type="function">
    <text evidence="3">Counteracts the endogenous Pycsar antiviral defense system. Phosphodiesterase that enables metal-dependent hydrolysis of host cyclic nucleotide Pycsar defense signals such as cCMP and cUMP.</text>
</comment>
<protein>
    <recommendedName>
        <fullName evidence="5">UPF0173 metal-dependent hydrolase BK138_29260</fullName>
    </recommendedName>
</protein>
<evidence type="ECO:0000256" key="1">
    <source>
        <dbReference type="ARBA" id="ARBA00022801"/>
    </source>
</evidence>
<dbReference type="PANTHER" id="PTHR43546">
    <property type="entry name" value="UPF0173 METAL-DEPENDENT HYDROLASE MJ1163-RELATED"/>
    <property type="match status" value="1"/>
</dbReference>
<name>A0A1R1ECM8_9BACL</name>
<dbReference type="InterPro" id="IPR022877">
    <property type="entry name" value="UPF0173"/>
</dbReference>
<gene>
    <name evidence="7" type="ORF">BK138_29260</name>
</gene>
<evidence type="ECO:0000256" key="4">
    <source>
        <dbReference type="ARBA" id="ARBA00048505"/>
    </source>
</evidence>
<dbReference type="InterPro" id="IPR001279">
    <property type="entry name" value="Metallo-B-lactamas"/>
</dbReference>
<dbReference type="SUPFAM" id="SSF56281">
    <property type="entry name" value="Metallo-hydrolase/oxidoreductase"/>
    <property type="match status" value="1"/>
</dbReference>
<evidence type="ECO:0000256" key="3">
    <source>
        <dbReference type="ARBA" id="ARBA00034301"/>
    </source>
</evidence>
<keyword evidence="1 5" id="KW-0378">Hydrolase</keyword>
<dbReference type="InterPro" id="IPR036866">
    <property type="entry name" value="RibonucZ/Hydroxyglut_hydro"/>
</dbReference>